<evidence type="ECO:0000313" key="1">
    <source>
        <dbReference type="EMBL" id="GME72296.1"/>
    </source>
</evidence>
<organism evidence="1 2">
    <name type="scientific">Ambrosiozyma monospora</name>
    <name type="common">Yeast</name>
    <name type="synonym">Endomycopsis monosporus</name>
    <dbReference type="NCBI Taxonomy" id="43982"/>
    <lineage>
        <taxon>Eukaryota</taxon>
        <taxon>Fungi</taxon>
        <taxon>Dikarya</taxon>
        <taxon>Ascomycota</taxon>
        <taxon>Saccharomycotina</taxon>
        <taxon>Pichiomycetes</taxon>
        <taxon>Pichiales</taxon>
        <taxon>Pichiaceae</taxon>
        <taxon>Ambrosiozyma</taxon>
    </lineage>
</organism>
<dbReference type="EMBL" id="BSXS01000390">
    <property type="protein sequence ID" value="GME72296.1"/>
    <property type="molecule type" value="Genomic_DNA"/>
</dbReference>
<sequence length="264" mass="30711">MLVVNTNEGTLSKKELKKEQKQERKEEKKERKREKRRQRTNKSILSRTGSVKPTIPIIGIETVPDPERIPSSAVSQSSSEAEFESCSDSESDLESQRAFVETERRIIRSAFSGRHSESYSSEDRVFTKVNKLINDLANQPIDRLRTHRLIQFFEDCSNSDLQTIISDFESQYDDYSNNLNQPDPVFPYSSSLKGSGTEFNDSWLAEMLQSFQFNDSRRKFIAQFELLIDKRVSFDHEVNERREELLTNILKKYELLLDGKPKLI</sequence>
<gene>
    <name evidence="1" type="ORF">Amon02_000093000</name>
</gene>
<evidence type="ECO:0000313" key="2">
    <source>
        <dbReference type="Proteomes" id="UP001165064"/>
    </source>
</evidence>
<keyword evidence="2" id="KW-1185">Reference proteome</keyword>
<dbReference type="Proteomes" id="UP001165064">
    <property type="component" value="Unassembled WGS sequence"/>
</dbReference>
<reference evidence="1" key="1">
    <citation type="submission" date="2023-04" db="EMBL/GenBank/DDBJ databases">
        <title>Ambrosiozyma monospora NBRC 10751.</title>
        <authorList>
            <person name="Ichikawa N."/>
            <person name="Sato H."/>
            <person name="Tonouchi N."/>
        </authorList>
    </citation>
    <scope>NUCLEOTIDE SEQUENCE</scope>
    <source>
        <strain evidence="1">NBRC 10751</strain>
    </source>
</reference>
<protein>
    <submittedName>
        <fullName evidence="1">Unnamed protein product</fullName>
    </submittedName>
</protein>
<proteinExistence type="predicted"/>
<accession>A0ACB5ST94</accession>
<name>A0ACB5ST94_AMBMO</name>
<comment type="caution">
    <text evidence="1">The sequence shown here is derived from an EMBL/GenBank/DDBJ whole genome shotgun (WGS) entry which is preliminary data.</text>
</comment>